<dbReference type="AlphaFoldDB" id="C9LAW2"/>
<name>C9LAW2_BLAHA</name>
<dbReference type="HOGENOM" id="CLU_3230340_0_0_9"/>
<evidence type="ECO:0000313" key="1">
    <source>
        <dbReference type="EMBL" id="EEX20749.1"/>
    </source>
</evidence>
<evidence type="ECO:0000313" key="2">
    <source>
        <dbReference type="Proteomes" id="UP000003755"/>
    </source>
</evidence>
<reference evidence="1" key="1">
    <citation type="submission" date="2009-09" db="EMBL/GenBank/DDBJ databases">
        <authorList>
            <person name="Weinstock G."/>
            <person name="Sodergren E."/>
            <person name="Clifton S."/>
            <person name="Fulton L."/>
            <person name="Fulton B."/>
            <person name="Courtney L."/>
            <person name="Fronick C."/>
            <person name="Harrison M."/>
            <person name="Strong C."/>
            <person name="Farmer C."/>
            <person name="Delahaunty K."/>
            <person name="Markovic C."/>
            <person name="Hall O."/>
            <person name="Minx P."/>
            <person name="Tomlinson C."/>
            <person name="Mitreva M."/>
            <person name="Nelson J."/>
            <person name="Hou S."/>
            <person name="Wollam A."/>
            <person name="Pepin K.H."/>
            <person name="Johnson M."/>
            <person name="Bhonagiri V."/>
            <person name="Nash W.E."/>
            <person name="Warren W."/>
            <person name="Chinwalla A."/>
            <person name="Mardis E.R."/>
            <person name="Wilson R.K."/>
        </authorList>
    </citation>
    <scope>NUCLEOTIDE SEQUENCE [LARGE SCALE GENOMIC DNA]</scope>
    <source>
        <strain evidence="1">DSM 20583</strain>
    </source>
</reference>
<gene>
    <name evidence="1" type="ORF">BLAHAN_06541</name>
</gene>
<dbReference type="RefSeq" id="WP_003023143.1">
    <property type="nucleotide sequence ID" value="NZ_CP022413.2"/>
</dbReference>
<protein>
    <submittedName>
        <fullName evidence="1">Uncharacterized protein</fullName>
    </submittedName>
</protein>
<accession>C9LAW2</accession>
<keyword evidence="2" id="KW-1185">Reference proteome</keyword>
<organism evidence="1 2">
    <name type="scientific">Blautia hansenii DSM 20583</name>
    <dbReference type="NCBI Taxonomy" id="537007"/>
    <lineage>
        <taxon>Bacteria</taxon>
        <taxon>Bacillati</taxon>
        <taxon>Bacillota</taxon>
        <taxon>Clostridia</taxon>
        <taxon>Lachnospirales</taxon>
        <taxon>Lachnospiraceae</taxon>
        <taxon>Blautia</taxon>
    </lineage>
</organism>
<proteinExistence type="predicted"/>
<dbReference type="Proteomes" id="UP000003755">
    <property type="component" value="Unassembled WGS sequence"/>
</dbReference>
<sequence>MSKLLLSEQKEKNKKTKKVLTNIETNDIIVKLSQNDNKAVEKD</sequence>
<dbReference type="EMBL" id="ABYU02000037">
    <property type="protein sequence ID" value="EEX20749.1"/>
    <property type="molecule type" value="Genomic_DNA"/>
</dbReference>
<comment type="caution">
    <text evidence="1">The sequence shown here is derived from an EMBL/GenBank/DDBJ whole genome shotgun (WGS) entry which is preliminary data.</text>
</comment>